<gene>
    <name evidence="1" type="ORF">RIF29_36669</name>
</gene>
<dbReference type="EMBL" id="JAYWIO010000007">
    <property type="protein sequence ID" value="KAK7252601.1"/>
    <property type="molecule type" value="Genomic_DNA"/>
</dbReference>
<organism evidence="1 2">
    <name type="scientific">Crotalaria pallida</name>
    <name type="common">Smooth rattlebox</name>
    <name type="synonym">Crotalaria striata</name>
    <dbReference type="NCBI Taxonomy" id="3830"/>
    <lineage>
        <taxon>Eukaryota</taxon>
        <taxon>Viridiplantae</taxon>
        <taxon>Streptophyta</taxon>
        <taxon>Embryophyta</taxon>
        <taxon>Tracheophyta</taxon>
        <taxon>Spermatophyta</taxon>
        <taxon>Magnoliopsida</taxon>
        <taxon>eudicotyledons</taxon>
        <taxon>Gunneridae</taxon>
        <taxon>Pentapetalae</taxon>
        <taxon>rosids</taxon>
        <taxon>fabids</taxon>
        <taxon>Fabales</taxon>
        <taxon>Fabaceae</taxon>
        <taxon>Papilionoideae</taxon>
        <taxon>50 kb inversion clade</taxon>
        <taxon>genistoids sensu lato</taxon>
        <taxon>core genistoids</taxon>
        <taxon>Crotalarieae</taxon>
        <taxon>Crotalaria</taxon>
    </lineage>
</organism>
<comment type="caution">
    <text evidence="1">The sequence shown here is derived from an EMBL/GenBank/DDBJ whole genome shotgun (WGS) entry which is preliminary data.</text>
</comment>
<sequence>MLLVCKRCCVSQSSLLAVEDLLIFPSISEVFVMEITGAKDAARSTDSSESACPGYNVETGLLHKFHSAHKR</sequence>
<dbReference type="Proteomes" id="UP001372338">
    <property type="component" value="Unassembled WGS sequence"/>
</dbReference>
<accession>A0AAN9EHW6</accession>
<protein>
    <submittedName>
        <fullName evidence="1">Uncharacterized protein</fullName>
    </submittedName>
</protein>
<evidence type="ECO:0000313" key="1">
    <source>
        <dbReference type="EMBL" id="KAK7252601.1"/>
    </source>
</evidence>
<reference evidence="1 2" key="1">
    <citation type="submission" date="2024-01" db="EMBL/GenBank/DDBJ databases">
        <title>The genomes of 5 underutilized Papilionoideae crops provide insights into root nodulation and disease resistanc.</title>
        <authorList>
            <person name="Yuan L."/>
        </authorList>
    </citation>
    <scope>NUCLEOTIDE SEQUENCE [LARGE SCALE GENOMIC DNA]</scope>
    <source>
        <strain evidence="1">ZHUSHIDOU_FW_LH</strain>
        <tissue evidence="1">Leaf</tissue>
    </source>
</reference>
<dbReference type="AlphaFoldDB" id="A0AAN9EHW6"/>
<evidence type="ECO:0000313" key="2">
    <source>
        <dbReference type="Proteomes" id="UP001372338"/>
    </source>
</evidence>
<keyword evidence="2" id="KW-1185">Reference proteome</keyword>
<proteinExistence type="predicted"/>
<name>A0AAN9EHW6_CROPI</name>